<evidence type="ECO:0000313" key="1">
    <source>
        <dbReference type="EMBL" id="MDQ0317757.1"/>
    </source>
</evidence>
<comment type="caution">
    <text evidence="1">The sequence shown here is derived from an EMBL/GenBank/DDBJ whole genome shotgun (WGS) entry which is preliminary data.</text>
</comment>
<proteinExistence type="predicted"/>
<dbReference type="EMBL" id="JAUSUL010000008">
    <property type="protein sequence ID" value="MDQ0317757.1"/>
    <property type="molecule type" value="Genomic_DNA"/>
</dbReference>
<dbReference type="RefSeq" id="WP_306887683.1">
    <property type="nucleotide sequence ID" value="NZ_JAUSUL010000008.1"/>
</dbReference>
<organism evidence="1 2">
    <name type="scientific">Amorphus orientalis</name>
    <dbReference type="NCBI Taxonomy" id="649198"/>
    <lineage>
        <taxon>Bacteria</taxon>
        <taxon>Pseudomonadati</taxon>
        <taxon>Pseudomonadota</taxon>
        <taxon>Alphaproteobacteria</taxon>
        <taxon>Hyphomicrobiales</taxon>
        <taxon>Amorphaceae</taxon>
        <taxon>Amorphus</taxon>
    </lineage>
</organism>
<evidence type="ECO:0000313" key="2">
    <source>
        <dbReference type="Proteomes" id="UP001229244"/>
    </source>
</evidence>
<sequence>MIEQEPSAYLWSDGMLTRHDVPTAHATKGKPEPLYRAVSTAVMWAEPSPEDLAKLEEVMREDSKGLYLEPASSMPTEPDAYARIKERLGAQRDECEKECEDCRMKGLTDIAHSFSQKSETYRDALRIVDEEFKADRTANRECDTPIKNNPVEWVRLLEEELRAGGADTYNGFAERIYNTELIKARCDLARAWTKKWEWTPTLHGFRGPFGYRISENEGVFWLSQRNPAKPMGTEVISTHDSFELAEEWAKRHHAARKGGNHA</sequence>
<gene>
    <name evidence="1" type="ORF">J2S73_004244</name>
</gene>
<name>A0AAE4AV13_9HYPH</name>
<keyword evidence="2" id="KW-1185">Reference proteome</keyword>
<dbReference type="AlphaFoldDB" id="A0AAE4AV13"/>
<reference evidence="1" key="1">
    <citation type="submission" date="2023-07" db="EMBL/GenBank/DDBJ databases">
        <title>Genomic Encyclopedia of Type Strains, Phase IV (KMG-IV): sequencing the most valuable type-strain genomes for metagenomic binning, comparative biology and taxonomic classification.</title>
        <authorList>
            <person name="Goeker M."/>
        </authorList>
    </citation>
    <scope>NUCLEOTIDE SEQUENCE</scope>
    <source>
        <strain evidence="1">DSM 21202</strain>
    </source>
</reference>
<accession>A0AAE4AV13</accession>
<dbReference type="Proteomes" id="UP001229244">
    <property type="component" value="Unassembled WGS sequence"/>
</dbReference>
<protein>
    <submittedName>
        <fullName evidence="1">Uncharacterized protein</fullName>
    </submittedName>
</protein>